<dbReference type="EMBL" id="QXTG01000002">
    <property type="protein sequence ID" value="RIX28853.1"/>
    <property type="molecule type" value="Genomic_DNA"/>
</dbReference>
<comment type="similarity">
    <text evidence="2">Belongs to the EamA transporter family.</text>
</comment>
<evidence type="ECO:0000256" key="1">
    <source>
        <dbReference type="ARBA" id="ARBA00004141"/>
    </source>
</evidence>
<dbReference type="GO" id="GO:0016020">
    <property type="term" value="C:membrane"/>
    <property type="evidence" value="ECO:0007669"/>
    <property type="project" value="UniProtKB-SubCell"/>
</dbReference>
<evidence type="ECO:0000256" key="6">
    <source>
        <dbReference type="SAM" id="Phobius"/>
    </source>
</evidence>
<evidence type="ECO:0000313" key="9">
    <source>
        <dbReference type="Proteomes" id="UP000265742"/>
    </source>
</evidence>
<comment type="caution">
    <text evidence="8">The sequence shown here is derived from an EMBL/GenBank/DDBJ whole genome shotgun (WGS) entry which is preliminary data.</text>
</comment>
<protein>
    <submittedName>
        <fullName evidence="8">DMT family transporter</fullName>
    </submittedName>
</protein>
<evidence type="ECO:0000256" key="3">
    <source>
        <dbReference type="ARBA" id="ARBA00022692"/>
    </source>
</evidence>
<feature type="transmembrane region" description="Helical" evidence="6">
    <location>
        <begin position="105"/>
        <end position="128"/>
    </location>
</feature>
<dbReference type="InterPro" id="IPR000620">
    <property type="entry name" value="EamA_dom"/>
</dbReference>
<evidence type="ECO:0000256" key="2">
    <source>
        <dbReference type="ARBA" id="ARBA00007362"/>
    </source>
</evidence>
<proteinExistence type="inferred from homology"/>
<evidence type="ECO:0000259" key="7">
    <source>
        <dbReference type="Pfam" id="PF00892"/>
    </source>
</evidence>
<comment type="subcellular location">
    <subcellularLocation>
        <location evidence="1">Membrane</location>
        <topology evidence="1">Multi-pass membrane protein</topology>
    </subcellularLocation>
</comment>
<feature type="transmembrane region" description="Helical" evidence="6">
    <location>
        <begin position="253"/>
        <end position="275"/>
    </location>
</feature>
<dbReference type="PANTHER" id="PTHR32322">
    <property type="entry name" value="INNER MEMBRANE TRANSPORTER"/>
    <property type="match status" value="1"/>
</dbReference>
<keyword evidence="4 6" id="KW-1133">Transmembrane helix</keyword>
<dbReference type="SUPFAM" id="SSF103481">
    <property type="entry name" value="Multidrug resistance efflux transporter EmrE"/>
    <property type="match status" value="1"/>
</dbReference>
<feature type="transmembrane region" description="Helical" evidence="6">
    <location>
        <begin position="164"/>
        <end position="182"/>
    </location>
</feature>
<dbReference type="Proteomes" id="UP000265742">
    <property type="component" value="Unassembled WGS sequence"/>
</dbReference>
<evidence type="ECO:0000313" key="8">
    <source>
        <dbReference type="EMBL" id="RIX28853.1"/>
    </source>
</evidence>
<dbReference type="Pfam" id="PF00892">
    <property type="entry name" value="EamA"/>
    <property type="match status" value="2"/>
</dbReference>
<dbReference type="RefSeq" id="WP_119483162.1">
    <property type="nucleotide sequence ID" value="NZ_QXTG01000002.1"/>
</dbReference>
<feature type="domain" description="EamA" evidence="7">
    <location>
        <begin position="162"/>
        <end position="297"/>
    </location>
</feature>
<organism evidence="8 9">
    <name type="scientific">Amnibacterium setariae</name>
    <dbReference type="NCBI Taxonomy" id="2306585"/>
    <lineage>
        <taxon>Bacteria</taxon>
        <taxon>Bacillati</taxon>
        <taxon>Actinomycetota</taxon>
        <taxon>Actinomycetes</taxon>
        <taxon>Micrococcales</taxon>
        <taxon>Microbacteriaceae</taxon>
        <taxon>Amnibacterium</taxon>
    </lineage>
</organism>
<dbReference type="AlphaFoldDB" id="A0A3A1TX61"/>
<evidence type="ECO:0000256" key="5">
    <source>
        <dbReference type="ARBA" id="ARBA00023136"/>
    </source>
</evidence>
<accession>A0A3A1TX61</accession>
<name>A0A3A1TX61_9MICO</name>
<feature type="transmembrane region" description="Helical" evidence="6">
    <location>
        <begin position="50"/>
        <end position="68"/>
    </location>
</feature>
<dbReference type="InterPro" id="IPR050638">
    <property type="entry name" value="AA-Vitamin_Transporters"/>
</dbReference>
<dbReference type="OrthoDB" id="7541381at2"/>
<evidence type="ECO:0000256" key="4">
    <source>
        <dbReference type="ARBA" id="ARBA00022989"/>
    </source>
</evidence>
<feature type="transmembrane region" description="Helical" evidence="6">
    <location>
        <begin position="281"/>
        <end position="297"/>
    </location>
</feature>
<feature type="domain" description="EamA" evidence="7">
    <location>
        <begin position="20"/>
        <end position="151"/>
    </location>
</feature>
<dbReference type="InterPro" id="IPR037185">
    <property type="entry name" value="EmrE-like"/>
</dbReference>
<sequence length="322" mass="34007">MTTEHAVGSTRSTRRRFPSWTVFAALLVLFWGVWGAFSAAPTTLYGYPSFMVYAVWSVTMIVPAAFILRRQGFQWSGPGALWGIAAGLTGAAGQLVLFYDLTIGPAYLVFPIVSVSPAITVLLALAFLRERLRPLGVVGLVAAMLAIVFFNLSSQGGRTQGPWLLLALFVMIAWGAQAYFLRKAATIGVNDATTFTWMTVSALVLAPVAIVLAGGLHLDAPWQAPVLTFGTQLLNAVGALFLVMALSRGKASVVAPVANALAPALTVVVSLVAYLTLPTPFAAVAIVLALVGSALMVHSDEKRGEDVTAGAEQRAKPEHEPA</sequence>
<keyword evidence="9" id="KW-1185">Reference proteome</keyword>
<feature type="transmembrane region" description="Helical" evidence="6">
    <location>
        <begin position="135"/>
        <end position="152"/>
    </location>
</feature>
<dbReference type="PANTHER" id="PTHR32322:SF2">
    <property type="entry name" value="EAMA DOMAIN-CONTAINING PROTEIN"/>
    <property type="match status" value="1"/>
</dbReference>
<feature type="transmembrane region" description="Helical" evidence="6">
    <location>
        <begin position="20"/>
        <end position="38"/>
    </location>
</feature>
<keyword evidence="3 6" id="KW-0812">Transmembrane</keyword>
<gene>
    <name evidence="8" type="ORF">D1781_09440</name>
</gene>
<feature type="transmembrane region" description="Helical" evidence="6">
    <location>
        <begin position="222"/>
        <end position="246"/>
    </location>
</feature>
<keyword evidence="5 6" id="KW-0472">Membrane</keyword>
<feature type="transmembrane region" description="Helical" evidence="6">
    <location>
        <begin position="80"/>
        <end position="99"/>
    </location>
</feature>
<feature type="transmembrane region" description="Helical" evidence="6">
    <location>
        <begin position="194"/>
        <end position="216"/>
    </location>
</feature>
<reference evidence="9" key="1">
    <citation type="submission" date="2018-09" db="EMBL/GenBank/DDBJ databases">
        <authorList>
            <person name="Kim I."/>
        </authorList>
    </citation>
    <scope>NUCLEOTIDE SEQUENCE [LARGE SCALE GENOMIC DNA]</scope>
    <source>
        <strain evidence="9">DD4a</strain>
    </source>
</reference>